<evidence type="ECO:0000256" key="2">
    <source>
        <dbReference type="SAM" id="MobiDB-lite"/>
    </source>
</evidence>
<protein>
    <submittedName>
        <fullName evidence="3">Uncharacterized protein</fullName>
    </submittedName>
</protein>
<dbReference type="OrthoDB" id="2942533at2759"/>
<accession>A0A9D5D102</accession>
<dbReference type="SMART" id="SM00028">
    <property type="entry name" value="TPR"/>
    <property type="match status" value="2"/>
</dbReference>
<dbReference type="EMBL" id="JAGGNH010000002">
    <property type="protein sequence ID" value="KAJ0982073.1"/>
    <property type="molecule type" value="Genomic_DNA"/>
</dbReference>
<evidence type="ECO:0000313" key="4">
    <source>
        <dbReference type="Proteomes" id="UP001085076"/>
    </source>
</evidence>
<dbReference type="InterPro" id="IPR019734">
    <property type="entry name" value="TPR_rpt"/>
</dbReference>
<gene>
    <name evidence="3" type="ORF">J5N97_010328</name>
</gene>
<dbReference type="InterPro" id="IPR044517">
    <property type="entry name" value="PHOX1-4"/>
</dbReference>
<proteinExistence type="predicted"/>
<sequence length="229" mass="26175">MGKPGVKKKKKRSGGGGRSNESTPKHKSSESNPRVFDDDMNIFIEMSQELKEEGNRLFQKRDYDGALLKYEKAVKLLPKSYMDVAYLRSNIAACYMQMGIFFEYPRAIDECDLALEVSPKYSKALLKRARCFEACDRLELAFKDVDAVRIYQRIKEALEKKGFKLEEKAVVDPREHAVVREKSSSSSRKKSPKFIFSNAAKLWKSPGVLDREMKFIPASPKEGDVVLFI</sequence>
<keyword evidence="1" id="KW-0802">TPR repeat</keyword>
<dbReference type="PANTHER" id="PTHR46183">
    <property type="entry name" value="PROTEIN CLMP1"/>
    <property type="match status" value="1"/>
</dbReference>
<dbReference type="InterPro" id="IPR011990">
    <property type="entry name" value="TPR-like_helical_dom_sf"/>
</dbReference>
<evidence type="ECO:0000256" key="1">
    <source>
        <dbReference type="PROSITE-ProRule" id="PRU00339"/>
    </source>
</evidence>
<dbReference type="Proteomes" id="UP001085076">
    <property type="component" value="Miscellaneous, Linkage group lg02"/>
</dbReference>
<dbReference type="PANTHER" id="PTHR46183:SF4">
    <property type="entry name" value="PROTEIN PHOX4"/>
    <property type="match status" value="1"/>
</dbReference>
<feature type="compositionally biased region" description="Basic residues" evidence="2">
    <location>
        <begin position="1"/>
        <end position="13"/>
    </location>
</feature>
<feature type="repeat" description="TPR" evidence="1">
    <location>
        <begin position="47"/>
        <end position="80"/>
    </location>
</feature>
<reference evidence="3" key="2">
    <citation type="journal article" date="2022" name="Hortic Res">
        <title>The genome of Dioscorea zingiberensis sheds light on the biosynthesis, origin and evolution of the medicinally important diosgenin saponins.</title>
        <authorList>
            <person name="Li Y."/>
            <person name="Tan C."/>
            <person name="Li Z."/>
            <person name="Guo J."/>
            <person name="Li S."/>
            <person name="Chen X."/>
            <person name="Wang C."/>
            <person name="Dai X."/>
            <person name="Yang H."/>
            <person name="Song W."/>
            <person name="Hou L."/>
            <person name="Xu J."/>
            <person name="Tong Z."/>
            <person name="Xu A."/>
            <person name="Yuan X."/>
            <person name="Wang W."/>
            <person name="Yang Q."/>
            <person name="Chen L."/>
            <person name="Sun Z."/>
            <person name="Wang K."/>
            <person name="Pan B."/>
            <person name="Chen J."/>
            <person name="Bao Y."/>
            <person name="Liu F."/>
            <person name="Qi X."/>
            <person name="Gang D.R."/>
            <person name="Wen J."/>
            <person name="Li J."/>
        </authorList>
    </citation>
    <scope>NUCLEOTIDE SEQUENCE</scope>
    <source>
        <strain evidence="3">Dzin_1.0</strain>
    </source>
</reference>
<dbReference type="AlphaFoldDB" id="A0A9D5D102"/>
<reference evidence="3" key="1">
    <citation type="submission" date="2021-03" db="EMBL/GenBank/DDBJ databases">
        <authorList>
            <person name="Li Z."/>
            <person name="Yang C."/>
        </authorList>
    </citation>
    <scope>NUCLEOTIDE SEQUENCE</scope>
    <source>
        <strain evidence="3">Dzin_1.0</strain>
        <tissue evidence="3">Leaf</tissue>
    </source>
</reference>
<evidence type="ECO:0000313" key="3">
    <source>
        <dbReference type="EMBL" id="KAJ0982073.1"/>
    </source>
</evidence>
<keyword evidence="4" id="KW-1185">Reference proteome</keyword>
<name>A0A9D5D102_9LILI</name>
<dbReference type="PROSITE" id="PS50005">
    <property type="entry name" value="TPR"/>
    <property type="match status" value="1"/>
</dbReference>
<dbReference type="Gene3D" id="1.25.40.10">
    <property type="entry name" value="Tetratricopeptide repeat domain"/>
    <property type="match status" value="1"/>
</dbReference>
<feature type="region of interest" description="Disordered" evidence="2">
    <location>
        <begin position="1"/>
        <end position="35"/>
    </location>
</feature>
<organism evidence="3 4">
    <name type="scientific">Dioscorea zingiberensis</name>
    <dbReference type="NCBI Taxonomy" id="325984"/>
    <lineage>
        <taxon>Eukaryota</taxon>
        <taxon>Viridiplantae</taxon>
        <taxon>Streptophyta</taxon>
        <taxon>Embryophyta</taxon>
        <taxon>Tracheophyta</taxon>
        <taxon>Spermatophyta</taxon>
        <taxon>Magnoliopsida</taxon>
        <taxon>Liliopsida</taxon>
        <taxon>Dioscoreales</taxon>
        <taxon>Dioscoreaceae</taxon>
        <taxon>Dioscorea</taxon>
    </lineage>
</organism>
<comment type="caution">
    <text evidence="3">The sequence shown here is derived from an EMBL/GenBank/DDBJ whole genome shotgun (WGS) entry which is preliminary data.</text>
</comment>
<dbReference type="SUPFAM" id="SSF48452">
    <property type="entry name" value="TPR-like"/>
    <property type="match status" value="1"/>
</dbReference>